<evidence type="ECO:0008006" key="3">
    <source>
        <dbReference type="Google" id="ProtNLM"/>
    </source>
</evidence>
<comment type="caution">
    <text evidence="1">The sequence shown here is derived from an EMBL/GenBank/DDBJ whole genome shotgun (WGS) entry which is preliminary data.</text>
</comment>
<reference evidence="1 2" key="1">
    <citation type="submission" date="2017-04" db="EMBL/GenBank/DDBJ databases">
        <title>Draft genome sequence of Zooshikella ganghwensis VG4 isolated from Red Sea sediments.</title>
        <authorList>
            <person name="Rehman Z."/>
            <person name="Alam I."/>
            <person name="Kamau A."/>
            <person name="Bajic V."/>
            <person name="Leiknes T."/>
        </authorList>
    </citation>
    <scope>NUCLEOTIDE SEQUENCE [LARGE SCALE GENOMIC DNA]</scope>
    <source>
        <strain evidence="1 2">VG4</strain>
    </source>
</reference>
<evidence type="ECO:0000313" key="2">
    <source>
        <dbReference type="Proteomes" id="UP000257039"/>
    </source>
</evidence>
<proteinExistence type="predicted"/>
<dbReference type="Proteomes" id="UP000257039">
    <property type="component" value="Unassembled WGS sequence"/>
</dbReference>
<dbReference type="EMBL" id="NDXW01000001">
    <property type="protein sequence ID" value="RDH43075.1"/>
    <property type="molecule type" value="Genomic_DNA"/>
</dbReference>
<dbReference type="RefSeq" id="WP_094786465.1">
    <property type="nucleotide sequence ID" value="NZ_NDXW01000001.1"/>
</dbReference>
<keyword evidence="2" id="KW-1185">Reference proteome</keyword>
<evidence type="ECO:0000313" key="1">
    <source>
        <dbReference type="EMBL" id="RDH43075.1"/>
    </source>
</evidence>
<name>A0A4P9VIL4_9GAMM</name>
<accession>A0A4P9VIL4</accession>
<sequence>MPKSSLELYIPKQQITRSAIINCSPKAIKQELKELPLANMPAALRQTCALLSLINRTKFSDSARLGIMQCFDNTFRNINDYYHSKSQQYIQQITPTEQHKLSELKEEMAFGYKIILQEAISRDDMNHKPMADIVYMAMFYLCQCLMQHYDTFTQPGLYLWKEVNHLFKFAEDHKFYRIAVKRQFQPIAGENVEELYKQIMLVEMANPYHLAPGEAWFLYSYLGKHANYARMTDSSEQSDPSQYFSINLNSEQRPHNAFSHSQRSEDPIRYLFPEKLVALLDQHVSTLAGGHRPAEIGIPTATKTQQVIELLCNVKEVWRQSRHRLGLRIPCNSFTAIVWGVNTIHQLLSPEKQKEVLQDSQLHRTTGRMVNESENGFCLKLTHVNYSDFHNGQVIAMRSDKQSHPRWILGIIRWQQQDAEAQESLVGVEYIRGLVRPITLKTLTEKSKTQRTTDGLLVTNKVNGRQQHSVLVSAGVYIPGKGLQLEVPQQGKEYDIQADDLLQHTSCVDRFSFKAYVA</sequence>
<organism evidence="1 2">
    <name type="scientific">Zooshikella ganghwensis</name>
    <dbReference type="NCBI Taxonomy" id="202772"/>
    <lineage>
        <taxon>Bacteria</taxon>
        <taxon>Pseudomonadati</taxon>
        <taxon>Pseudomonadota</taxon>
        <taxon>Gammaproteobacteria</taxon>
        <taxon>Oceanospirillales</taxon>
        <taxon>Zooshikellaceae</taxon>
        <taxon>Zooshikella</taxon>
    </lineage>
</organism>
<gene>
    <name evidence="1" type="ORF">B9G39_06215</name>
</gene>
<dbReference type="AlphaFoldDB" id="A0A4P9VIL4"/>
<protein>
    <recommendedName>
        <fullName evidence="3">PilZ domain-containing protein</fullName>
    </recommendedName>
</protein>